<dbReference type="OrthoDB" id="1524810at2"/>
<dbReference type="Proteomes" id="UP000245535">
    <property type="component" value="Unassembled WGS sequence"/>
</dbReference>
<organism evidence="2 3">
    <name type="scientific">Sediminitomix flava</name>
    <dbReference type="NCBI Taxonomy" id="379075"/>
    <lineage>
        <taxon>Bacteria</taxon>
        <taxon>Pseudomonadati</taxon>
        <taxon>Bacteroidota</taxon>
        <taxon>Cytophagia</taxon>
        <taxon>Cytophagales</taxon>
        <taxon>Flammeovirgaceae</taxon>
        <taxon>Sediminitomix</taxon>
    </lineage>
</organism>
<dbReference type="RefSeq" id="WP_109620798.1">
    <property type="nucleotide sequence ID" value="NZ_QGDO01000005.1"/>
</dbReference>
<dbReference type="Gene3D" id="3.30.1370.110">
    <property type="match status" value="1"/>
</dbReference>
<dbReference type="InterPro" id="IPR002625">
    <property type="entry name" value="Smr_dom"/>
</dbReference>
<evidence type="ECO:0000313" key="2">
    <source>
        <dbReference type="EMBL" id="PWJ40235.1"/>
    </source>
</evidence>
<name>A0A315Z8H5_SEDFL</name>
<dbReference type="EMBL" id="QGDO01000005">
    <property type="protein sequence ID" value="PWJ40235.1"/>
    <property type="molecule type" value="Genomic_DNA"/>
</dbReference>
<dbReference type="InterPro" id="IPR036781">
    <property type="entry name" value="Smr_assoc-like_sf"/>
</dbReference>
<evidence type="ECO:0000259" key="1">
    <source>
        <dbReference type="PROSITE" id="PS50828"/>
    </source>
</evidence>
<comment type="caution">
    <text evidence="2">The sequence shown here is derived from an EMBL/GenBank/DDBJ whole genome shotgun (WGS) entry which is preliminary data.</text>
</comment>
<proteinExistence type="predicted"/>
<keyword evidence="3" id="KW-1185">Reference proteome</keyword>
<dbReference type="InterPro" id="IPR018598">
    <property type="entry name" value="DUF2027"/>
</dbReference>
<dbReference type="SUPFAM" id="SSF158949">
    <property type="entry name" value="Smr-associated domain-like"/>
    <property type="match status" value="1"/>
</dbReference>
<reference evidence="2 3" key="1">
    <citation type="submission" date="2018-03" db="EMBL/GenBank/DDBJ databases">
        <title>Genomic Encyclopedia of Archaeal and Bacterial Type Strains, Phase II (KMG-II): from individual species to whole genera.</title>
        <authorList>
            <person name="Goeker M."/>
        </authorList>
    </citation>
    <scope>NUCLEOTIDE SEQUENCE [LARGE SCALE GENOMIC DNA]</scope>
    <source>
        <strain evidence="2 3">DSM 28229</strain>
    </source>
</reference>
<feature type="domain" description="Smr" evidence="1">
    <location>
        <begin position="272"/>
        <end position="323"/>
    </location>
</feature>
<sequence length="323" mass="36158">MNIGDRVRHMHAPEEGIVVKFISDKEVEVEIEDGFRIPYLIGELVVVSKYEEAAFGSAKQDADHDSDKSIPTPKVLVSEKGIFIAFSHENDKLLSVYLINNTDLAIPFTFGTESSKIYEGVFTGGLSPKSSKKIHEVNLDNFESWPYFIVQALLFKSGFTALREPLVKKLKFRANSFFKQKKDIPLMDKQGYVFQIDTDEVKPLEIKTDVIKESLYTNAEGGHSLAMPPKPKEEIDLHAEALGLDASAVGKDNLLSLQILEFEKQLDAAIVNGMDEITFIHGIGNGSLKLELHRRLAKHPDVLFYKEAKKEKFGFGATAVKIK</sequence>
<dbReference type="Pfam" id="PF09640">
    <property type="entry name" value="DUF2027"/>
    <property type="match status" value="1"/>
</dbReference>
<dbReference type="InterPro" id="IPR036063">
    <property type="entry name" value="Smr_dom_sf"/>
</dbReference>
<dbReference type="Gene3D" id="2.60.40.1600">
    <property type="entry name" value="Smr-associated-like"/>
    <property type="match status" value="1"/>
</dbReference>
<evidence type="ECO:0000313" key="3">
    <source>
        <dbReference type="Proteomes" id="UP000245535"/>
    </source>
</evidence>
<accession>A0A315Z8H5</accession>
<dbReference type="Pfam" id="PF01713">
    <property type="entry name" value="Smr"/>
    <property type="match status" value="1"/>
</dbReference>
<protein>
    <submittedName>
        <fullName evidence="2">Smr domain-containing protein</fullName>
    </submittedName>
</protein>
<dbReference type="PROSITE" id="PS50828">
    <property type="entry name" value="SMR"/>
    <property type="match status" value="1"/>
</dbReference>
<gene>
    <name evidence="2" type="ORF">BC781_105303</name>
</gene>
<dbReference type="AlphaFoldDB" id="A0A315Z8H5"/>